<reference evidence="5 6" key="1">
    <citation type="submission" date="2016-03" db="EMBL/GenBank/DDBJ databases">
        <authorList>
            <person name="Sant'Anna F.H."/>
            <person name="Ambrosini A."/>
            <person name="Souza R."/>
            <person name="Bach E."/>
            <person name="Fernandes G."/>
            <person name="Balsanelli E."/>
            <person name="Baura V.A."/>
            <person name="Souza E.M."/>
            <person name="Passaglia L."/>
        </authorList>
    </citation>
    <scope>NUCLEOTIDE SEQUENCE [LARGE SCALE GENOMIC DNA]</scope>
    <source>
        <strain evidence="5 6">P26E</strain>
    </source>
</reference>
<feature type="region of interest" description="Disordered" evidence="3">
    <location>
        <begin position="35"/>
        <end position="108"/>
    </location>
</feature>
<sequence length="315" mass="35337">MGKKRDPKRAEAEYLWIGSGGKRDIVDIAVSLGVPDGTVRGWKSKDNWEATLNGEKEPNPPGKSKKSKRNVSEMNTERSNQQRNVPIREQPPPALDEPDTGEPDEDGLTPKQRIFILEYLRTFNATGAAIAAGYSKKSAYTIGWENLRKPEIQAAIKQAKEQYTEELGLDLKRIIAEWMKIAFADTGDYVNFGSREFPLHNKKGDPILDEDGKQLTGTQNFVNLVNSDVIDTSIISEVKEGKDGFSVKLYNKIEALKQLEKYTDYMDEETRLKIRKAQLEVEKLGGSGNGEVNSWVNALMGVAEKRKAKVMSDER</sequence>
<comment type="caution">
    <text evidence="5">The sequence shown here is derived from an EMBL/GenBank/DDBJ whole genome shotgun (WGS) entry which is preliminary data.</text>
</comment>
<evidence type="ECO:0000256" key="2">
    <source>
        <dbReference type="ARBA" id="ARBA00023219"/>
    </source>
</evidence>
<accession>A0ABX3EIF4</accession>
<dbReference type="PANTHER" id="PTHR41328">
    <property type="entry name" value="TERMINASE SMALL SUBUNIT-RELATED"/>
    <property type="match status" value="1"/>
</dbReference>
<feature type="compositionally biased region" description="Basic and acidic residues" evidence="3">
    <location>
        <begin position="43"/>
        <end position="58"/>
    </location>
</feature>
<dbReference type="PANTHER" id="PTHR41328:SF3">
    <property type="entry name" value="PBSX PHAGE TERMINASE SMALL SUBUNIT"/>
    <property type="match status" value="1"/>
</dbReference>
<dbReference type="InterPro" id="IPR018925">
    <property type="entry name" value="XtmA-like_N"/>
</dbReference>
<gene>
    <name evidence="5" type="ORF">A3844_28940</name>
</gene>
<organism evidence="5 6">
    <name type="scientific">Paenibacillus helianthi</name>
    <dbReference type="NCBI Taxonomy" id="1349432"/>
    <lineage>
        <taxon>Bacteria</taxon>
        <taxon>Bacillati</taxon>
        <taxon>Bacillota</taxon>
        <taxon>Bacilli</taxon>
        <taxon>Bacillales</taxon>
        <taxon>Paenibacillaceae</taxon>
        <taxon>Paenibacillus</taxon>
    </lineage>
</organism>
<feature type="domain" description="PBSX phage terminase small subunit-like N-terminal" evidence="4">
    <location>
        <begin position="1"/>
        <end position="50"/>
    </location>
</feature>
<feature type="compositionally biased region" description="Acidic residues" evidence="3">
    <location>
        <begin position="96"/>
        <end position="107"/>
    </location>
</feature>
<keyword evidence="6" id="KW-1185">Reference proteome</keyword>
<evidence type="ECO:0000256" key="3">
    <source>
        <dbReference type="SAM" id="MobiDB-lite"/>
    </source>
</evidence>
<evidence type="ECO:0000256" key="1">
    <source>
        <dbReference type="ARBA" id="ARBA00022612"/>
    </source>
</evidence>
<dbReference type="Gene3D" id="1.10.10.1400">
    <property type="entry name" value="Terminase, small subunit, N-terminal DNA-binding domain, HTH motif"/>
    <property type="match status" value="1"/>
</dbReference>
<dbReference type="Pfam" id="PF03592">
    <property type="entry name" value="Terminase_2"/>
    <property type="match status" value="1"/>
</dbReference>
<evidence type="ECO:0000313" key="6">
    <source>
        <dbReference type="Proteomes" id="UP000186058"/>
    </source>
</evidence>
<evidence type="ECO:0000313" key="5">
    <source>
        <dbReference type="EMBL" id="OKP78742.1"/>
    </source>
</evidence>
<dbReference type="Pfam" id="PF10668">
    <property type="entry name" value="Phage_terminase"/>
    <property type="match status" value="1"/>
</dbReference>
<evidence type="ECO:0000259" key="4">
    <source>
        <dbReference type="Pfam" id="PF10668"/>
    </source>
</evidence>
<protein>
    <recommendedName>
        <fullName evidence="4">PBSX phage terminase small subunit-like N-terminal domain-containing protein</fullName>
    </recommendedName>
</protein>
<dbReference type="InterPro" id="IPR005335">
    <property type="entry name" value="Terminase_ssu"/>
</dbReference>
<dbReference type="RefSeq" id="WP_074109366.1">
    <property type="nucleotide sequence ID" value="NZ_LVWI01000096.1"/>
</dbReference>
<dbReference type="EMBL" id="LVWI01000096">
    <property type="protein sequence ID" value="OKP78742.1"/>
    <property type="molecule type" value="Genomic_DNA"/>
</dbReference>
<name>A0ABX3EIF4_9BACL</name>
<keyword evidence="2" id="KW-0231">Viral genome packaging</keyword>
<keyword evidence="1" id="KW-1188">Viral release from host cell</keyword>
<dbReference type="InterPro" id="IPR052404">
    <property type="entry name" value="SPP1-like_terminase"/>
</dbReference>
<dbReference type="InterPro" id="IPR038713">
    <property type="entry name" value="Terminase_Gp1_N_sf"/>
</dbReference>
<feature type="compositionally biased region" description="Polar residues" evidence="3">
    <location>
        <begin position="72"/>
        <end position="84"/>
    </location>
</feature>
<dbReference type="Proteomes" id="UP000186058">
    <property type="component" value="Unassembled WGS sequence"/>
</dbReference>
<proteinExistence type="predicted"/>